<protein>
    <recommendedName>
        <fullName evidence="10">Major facilitator superfamily (MFS) profile domain-containing protein</fullName>
    </recommendedName>
</protein>
<keyword evidence="3" id="KW-1003">Cell membrane</keyword>
<dbReference type="InterPro" id="IPR003663">
    <property type="entry name" value="Sugar/inositol_transpt"/>
</dbReference>
<keyword evidence="8" id="KW-0325">Glycoprotein</keyword>
<keyword evidence="2" id="KW-0813">Transport</keyword>
<dbReference type="PROSITE" id="PS50850">
    <property type="entry name" value="MFS"/>
    <property type="match status" value="1"/>
</dbReference>
<evidence type="ECO:0000256" key="2">
    <source>
        <dbReference type="ARBA" id="ARBA00022448"/>
    </source>
</evidence>
<comment type="subcellular location">
    <subcellularLocation>
        <location evidence="1">Cell membrane</location>
        <topology evidence="1">Multi-pass membrane protein</topology>
    </subcellularLocation>
</comment>
<evidence type="ECO:0000259" key="10">
    <source>
        <dbReference type="PROSITE" id="PS50850"/>
    </source>
</evidence>
<feature type="transmembrane region" description="Helical" evidence="9">
    <location>
        <begin position="114"/>
        <end position="133"/>
    </location>
</feature>
<name>A0AAV8XHT2_9CUCU</name>
<dbReference type="Gene3D" id="1.20.1250.20">
    <property type="entry name" value="MFS general substrate transporter like domains"/>
    <property type="match status" value="1"/>
</dbReference>
<dbReference type="PANTHER" id="PTHR48021">
    <property type="match status" value="1"/>
</dbReference>
<evidence type="ECO:0000313" key="12">
    <source>
        <dbReference type="Proteomes" id="UP001162156"/>
    </source>
</evidence>
<reference evidence="11" key="1">
    <citation type="journal article" date="2023" name="Insect Mol. Biol.">
        <title>Genome sequencing provides insights into the evolution of gene families encoding plant cell wall-degrading enzymes in longhorned beetles.</title>
        <authorList>
            <person name="Shin N.R."/>
            <person name="Okamura Y."/>
            <person name="Kirsch R."/>
            <person name="Pauchet Y."/>
        </authorList>
    </citation>
    <scope>NUCLEOTIDE SEQUENCE</scope>
    <source>
        <strain evidence="11">RBIC_L_NR</strain>
    </source>
</reference>
<feature type="transmembrane region" description="Helical" evidence="9">
    <location>
        <begin position="288"/>
        <end position="310"/>
    </location>
</feature>
<keyword evidence="12" id="KW-1185">Reference proteome</keyword>
<dbReference type="InterPro" id="IPR005829">
    <property type="entry name" value="Sugar_transporter_CS"/>
</dbReference>
<sequence length="452" mass="50936">MFIGWTAPMIPYLISEESHIKTTKHEAECLESAFLIGVFCGLPLTIIFTEKIGRRRSLLFAMFLMSVAWLPMVFAHKIIHIYVCRFLGGVAGNMAFVTAPMYVAEIADQKIRGLLSSFIYLSILTGCLVMYCVGPYLPFYASPLIGGFISLIELAMFYSMPESPYYLLYKDKNIEAKKSLEYFRPNEDVWNEIQEMSDAIKRQKTERGRIKDFVLVKSHRKALLIILIMHAGQHLSGIHVILMNLHLIMREAGAIYLKESTTGIIFSVIMLIASTAASFQVDKYGRKVLLVTSSILSGFCLFTIAVYFNVKYAGYDTLSFSWIPIVAVMSYAASFKIGLGLVPVTITAELFSAKMKSKGMTAAEAMFAIFSLITVQLYLWLANSFGIHVPFYIFSSCTFLLTFFIIYYIPETKGKTLEEIQLILMGHKSNHASKDELKTDPVETSLIIQNVE</sequence>
<dbReference type="GO" id="GO:0022857">
    <property type="term" value="F:transmembrane transporter activity"/>
    <property type="evidence" value="ECO:0007669"/>
    <property type="project" value="InterPro"/>
</dbReference>
<feature type="transmembrane region" description="Helical" evidence="9">
    <location>
        <begin position="387"/>
        <end position="409"/>
    </location>
</feature>
<dbReference type="FunFam" id="1.20.1250.20:FF:000218">
    <property type="entry name" value="facilitated trehalose transporter Tret1"/>
    <property type="match status" value="1"/>
</dbReference>
<feature type="domain" description="Major facilitator superfamily (MFS) profile" evidence="10">
    <location>
        <begin position="1"/>
        <end position="413"/>
    </location>
</feature>
<dbReference type="SUPFAM" id="SSF103473">
    <property type="entry name" value="MFS general substrate transporter"/>
    <property type="match status" value="1"/>
</dbReference>
<proteinExistence type="predicted"/>
<evidence type="ECO:0000256" key="7">
    <source>
        <dbReference type="ARBA" id="ARBA00023136"/>
    </source>
</evidence>
<dbReference type="PANTHER" id="PTHR48021:SF46">
    <property type="entry name" value="MAJOR FACILITATOR SUPERFAMILY (MFS) PROFILE DOMAIN-CONTAINING PROTEIN"/>
    <property type="match status" value="1"/>
</dbReference>
<feature type="transmembrane region" description="Helical" evidence="9">
    <location>
        <begin position="57"/>
        <end position="74"/>
    </location>
</feature>
<comment type="caution">
    <text evidence="11">The sequence shown here is derived from an EMBL/GenBank/DDBJ whole genome shotgun (WGS) entry which is preliminary data.</text>
</comment>
<keyword evidence="6 9" id="KW-1133">Transmembrane helix</keyword>
<feature type="transmembrane region" description="Helical" evidence="9">
    <location>
        <begin position="360"/>
        <end position="381"/>
    </location>
</feature>
<gene>
    <name evidence="11" type="ORF">NQ314_011569</name>
</gene>
<feature type="transmembrane region" description="Helical" evidence="9">
    <location>
        <begin position="222"/>
        <end position="242"/>
    </location>
</feature>
<organism evidence="11 12">
    <name type="scientific">Rhamnusium bicolor</name>
    <dbReference type="NCBI Taxonomy" id="1586634"/>
    <lineage>
        <taxon>Eukaryota</taxon>
        <taxon>Metazoa</taxon>
        <taxon>Ecdysozoa</taxon>
        <taxon>Arthropoda</taxon>
        <taxon>Hexapoda</taxon>
        <taxon>Insecta</taxon>
        <taxon>Pterygota</taxon>
        <taxon>Neoptera</taxon>
        <taxon>Endopterygota</taxon>
        <taxon>Coleoptera</taxon>
        <taxon>Polyphaga</taxon>
        <taxon>Cucujiformia</taxon>
        <taxon>Chrysomeloidea</taxon>
        <taxon>Cerambycidae</taxon>
        <taxon>Lepturinae</taxon>
        <taxon>Rhagiini</taxon>
        <taxon>Rhamnusium</taxon>
    </lineage>
</organism>
<dbReference type="Proteomes" id="UP001162156">
    <property type="component" value="Unassembled WGS sequence"/>
</dbReference>
<evidence type="ECO:0000313" key="11">
    <source>
        <dbReference type="EMBL" id="KAJ8938240.1"/>
    </source>
</evidence>
<evidence type="ECO:0000256" key="3">
    <source>
        <dbReference type="ARBA" id="ARBA00022475"/>
    </source>
</evidence>
<evidence type="ECO:0000256" key="4">
    <source>
        <dbReference type="ARBA" id="ARBA00022597"/>
    </source>
</evidence>
<keyword evidence="4" id="KW-0762">Sugar transport</keyword>
<evidence type="ECO:0000256" key="6">
    <source>
        <dbReference type="ARBA" id="ARBA00022989"/>
    </source>
</evidence>
<evidence type="ECO:0000256" key="8">
    <source>
        <dbReference type="ARBA" id="ARBA00023180"/>
    </source>
</evidence>
<feature type="transmembrane region" description="Helical" evidence="9">
    <location>
        <begin position="32"/>
        <end position="50"/>
    </location>
</feature>
<dbReference type="GO" id="GO:0005886">
    <property type="term" value="C:plasma membrane"/>
    <property type="evidence" value="ECO:0007669"/>
    <property type="project" value="UniProtKB-SubCell"/>
</dbReference>
<dbReference type="PROSITE" id="PS00216">
    <property type="entry name" value="SUGAR_TRANSPORT_1"/>
    <property type="match status" value="1"/>
</dbReference>
<dbReference type="PRINTS" id="PR00171">
    <property type="entry name" value="SUGRTRNSPORT"/>
</dbReference>
<dbReference type="AlphaFoldDB" id="A0AAV8XHT2"/>
<dbReference type="Pfam" id="PF00083">
    <property type="entry name" value="Sugar_tr"/>
    <property type="match status" value="1"/>
</dbReference>
<feature type="transmembrane region" description="Helical" evidence="9">
    <location>
        <begin position="322"/>
        <end position="348"/>
    </location>
</feature>
<dbReference type="InterPro" id="IPR020846">
    <property type="entry name" value="MFS_dom"/>
</dbReference>
<dbReference type="InterPro" id="IPR050549">
    <property type="entry name" value="MFS_Trehalose_Transporter"/>
</dbReference>
<keyword evidence="7 9" id="KW-0472">Membrane</keyword>
<dbReference type="EMBL" id="JANEYF010003213">
    <property type="protein sequence ID" value="KAJ8938240.1"/>
    <property type="molecule type" value="Genomic_DNA"/>
</dbReference>
<dbReference type="InterPro" id="IPR036259">
    <property type="entry name" value="MFS_trans_sf"/>
</dbReference>
<feature type="transmembrane region" description="Helical" evidence="9">
    <location>
        <begin position="262"/>
        <end position="281"/>
    </location>
</feature>
<evidence type="ECO:0000256" key="1">
    <source>
        <dbReference type="ARBA" id="ARBA00004651"/>
    </source>
</evidence>
<dbReference type="InterPro" id="IPR005828">
    <property type="entry name" value="MFS_sugar_transport-like"/>
</dbReference>
<keyword evidence="5 9" id="KW-0812">Transmembrane</keyword>
<accession>A0AAV8XHT2</accession>
<evidence type="ECO:0000256" key="5">
    <source>
        <dbReference type="ARBA" id="ARBA00022692"/>
    </source>
</evidence>
<evidence type="ECO:0000256" key="9">
    <source>
        <dbReference type="SAM" id="Phobius"/>
    </source>
</evidence>
<feature type="transmembrane region" description="Helical" evidence="9">
    <location>
        <begin position="139"/>
        <end position="160"/>
    </location>
</feature>
<feature type="transmembrane region" description="Helical" evidence="9">
    <location>
        <begin position="80"/>
        <end position="102"/>
    </location>
</feature>